<dbReference type="Gene3D" id="2.40.160.200">
    <property type="entry name" value="LURP1-related"/>
    <property type="match status" value="1"/>
</dbReference>
<dbReference type="SUPFAM" id="SSF54518">
    <property type="entry name" value="Tubby C-terminal domain-like"/>
    <property type="match status" value="1"/>
</dbReference>
<dbReference type="RefSeq" id="WP_180848571.1">
    <property type="nucleotide sequence ID" value="NZ_CP047418.1"/>
</dbReference>
<accession>A0A7H9EKS7</accession>
<evidence type="ECO:0000313" key="3">
    <source>
        <dbReference type="Proteomes" id="UP000510886"/>
    </source>
</evidence>
<dbReference type="Proteomes" id="UP000510886">
    <property type="component" value="Chromosome"/>
</dbReference>
<proteinExistence type="inferred from homology"/>
<protein>
    <submittedName>
        <fullName evidence="2">Uncharacterized protein</fullName>
    </submittedName>
</protein>
<gene>
    <name evidence="2" type="ORF">GTO87_06825</name>
</gene>
<organism evidence="2 3">
    <name type="scientific">Ligilactobacillus saerimneri</name>
    <dbReference type="NCBI Taxonomy" id="228229"/>
    <lineage>
        <taxon>Bacteria</taxon>
        <taxon>Bacillati</taxon>
        <taxon>Bacillota</taxon>
        <taxon>Bacilli</taxon>
        <taxon>Lactobacillales</taxon>
        <taxon>Lactobacillaceae</taxon>
        <taxon>Ligilactobacillus</taxon>
    </lineage>
</organism>
<sequence>MRQLYARRRQFSLQGTTVVKDSNNNVIYTLMGAWGSRQGVLSLYHIDGRLAAEIKQRSLGVFPKFELYQGNRQIGSLRRHYSVGRDMIFVKQLNWLVIGNLMTFNYRVFYGRELIMQITEVAGTSGTDLEFTITHEEDEPFCLCIAAILDYWAHSGKRQTKSIKSHHWRASFN</sequence>
<name>A0A7H9EKS7_9LACO</name>
<comment type="similarity">
    <text evidence="1">Belongs to the LOR family.</text>
</comment>
<dbReference type="InterPro" id="IPR038595">
    <property type="entry name" value="LOR_sf"/>
</dbReference>
<evidence type="ECO:0000313" key="2">
    <source>
        <dbReference type="EMBL" id="QLL78328.1"/>
    </source>
</evidence>
<dbReference type="Pfam" id="PF04525">
    <property type="entry name" value="LOR"/>
    <property type="match status" value="1"/>
</dbReference>
<dbReference type="InterPro" id="IPR007612">
    <property type="entry name" value="LOR"/>
</dbReference>
<dbReference type="EMBL" id="CP047418">
    <property type="protein sequence ID" value="QLL78328.1"/>
    <property type="molecule type" value="Genomic_DNA"/>
</dbReference>
<dbReference type="AlphaFoldDB" id="A0A7H9EKS7"/>
<reference evidence="2 3" key="1">
    <citation type="submission" date="2020-01" db="EMBL/GenBank/DDBJ databases">
        <title>Complete and circular genome sequences of six lactobacillus isolates from horses.</title>
        <authorList>
            <person name="Hassan H.M."/>
        </authorList>
    </citation>
    <scope>NUCLEOTIDE SEQUENCE [LARGE SCALE GENOMIC DNA]</scope>
    <source>
        <strain evidence="2 3">1A</strain>
    </source>
</reference>
<dbReference type="InterPro" id="IPR025659">
    <property type="entry name" value="Tubby-like_C"/>
</dbReference>
<evidence type="ECO:0000256" key="1">
    <source>
        <dbReference type="ARBA" id="ARBA00005437"/>
    </source>
</evidence>
<dbReference type="KEGG" id="lsw:GTO87_06825"/>